<proteinExistence type="predicted"/>
<organism evidence="2 3">
    <name type="scientific">Ascaris lumbricoides</name>
    <name type="common">Giant roundworm</name>
    <dbReference type="NCBI Taxonomy" id="6252"/>
    <lineage>
        <taxon>Eukaryota</taxon>
        <taxon>Metazoa</taxon>
        <taxon>Ecdysozoa</taxon>
        <taxon>Nematoda</taxon>
        <taxon>Chromadorea</taxon>
        <taxon>Rhabditida</taxon>
        <taxon>Spirurina</taxon>
        <taxon>Ascaridomorpha</taxon>
        <taxon>Ascaridoidea</taxon>
        <taxon>Ascarididae</taxon>
        <taxon>Ascaris</taxon>
    </lineage>
</organism>
<accession>A0A9J2PQZ6</accession>
<keyword evidence="2" id="KW-1185">Reference proteome</keyword>
<sequence>MLLLVQLTTGLLSASYACSPGVSGGIENSNEVITDPTLMFQASPPVGWTYYPVISGAVPGAPPVASFFPGQSMTATEAVNRATGDVTAAVLDAFSSASLSAPGLQVNLVYEADQISNCYTTPATPPGTKIGLLSGGAITETATVTGTAGAGVTLTSCPPRGIAGVGEFQEYIKNVKVIIRGFSTTRFMWNRITSSMLSTLNFRYHVLFRSEITIGS</sequence>
<keyword evidence="1" id="KW-0732">Signal</keyword>
<name>A0A9J2PQZ6_ASCLU</name>
<dbReference type="WBParaSite" id="ALUE_0001193101-mRNA-1">
    <property type="protein sequence ID" value="ALUE_0001193101-mRNA-1"/>
    <property type="gene ID" value="ALUE_0001193101"/>
</dbReference>
<feature type="chain" id="PRO_5039908581" evidence="1">
    <location>
        <begin position="18"/>
        <end position="216"/>
    </location>
</feature>
<dbReference type="Proteomes" id="UP000036681">
    <property type="component" value="Unplaced"/>
</dbReference>
<reference evidence="3" key="1">
    <citation type="submission" date="2023-03" db="UniProtKB">
        <authorList>
            <consortium name="WormBaseParasite"/>
        </authorList>
    </citation>
    <scope>IDENTIFICATION</scope>
</reference>
<dbReference type="AlphaFoldDB" id="A0A9J2PQZ6"/>
<evidence type="ECO:0000256" key="1">
    <source>
        <dbReference type="SAM" id="SignalP"/>
    </source>
</evidence>
<evidence type="ECO:0000313" key="2">
    <source>
        <dbReference type="Proteomes" id="UP000036681"/>
    </source>
</evidence>
<protein>
    <submittedName>
        <fullName evidence="3">Uncharacterized protein</fullName>
    </submittedName>
</protein>
<feature type="signal peptide" evidence="1">
    <location>
        <begin position="1"/>
        <end position="17"/>
    </location>
</feature>
<evidence type="ECO:0000313" key="3">
    <source>
        <dbReference type="WBParaSite" id="ALUE_0001193101-mRNA-1"/>
    </source>
</evidence>